<dbReference type="Proteomes" id="UP000294980">
    <property type="component" value="Unassembled WGS sequence"/>
</dbReference>
<dbReference type="AlphaFoldDB" id="A0A4R2KP71"/>
<keyword evidence="6 9" id="KW-1133">Transmembrane helix</keyword>
<organism evidence="10 11">
    <name type="scientific">Chromatocurvus halotolerans</name>
    <dbReference type="NCBI Taxonomy" id="1132028"/>
    <lineage>
        <taxon>Bacteria</taxon>
        <taxon>Pseudomonadati</taxon>
        <taxon>Pseudomonadota</taxon>
        <taxon>Gammaproteobacteria</taxon>
        <taxon>Cellvibrionales</taxon>
        <taxon>Halieaceae</taxon>
        <taxon>Chromatocurvus</taxon>
    </lineage>
</organism>
<feature type="transmembrane region" description="Helical" evidence="9">
    <location>
        <begin position="12"/>
        <end position="32"/>
    </location>
</feature>
<feature type="transmembrane region" description="Helical" evidence="9">
    <location>
        <begin position="61"/>
        <end position="81"/>
    </location>
</feature>
<dbReference type="GO" id="GO:0043190">
    <property type="term" value="C:ATP-binding cassette (ABC) transporter complex"/>
    <property type="evidence" value="ECO:0007669"/>
    <property type="project" value="InterPro"/>
</dbReference>
<accession>A0A4R2KP71</accession>
<comment type="subunit">
    <text evidence="8">Component of the lipopolysaccharide transport and assembly complex. The LptBFG transporter is composed of two ATP-binding proteins (LptB) and two transmembrane proteins (LptF and LptG).</text>
</comment>
<name>A0A4R2KP71_9GAMM</name>
<evidence type="ECO:0000313" key="10">
    <source>
        <dbReference type="EMBL" id="TCO75981.1"/>
    </source>
</evidence>
<dbReference type="InterPro" id="IPR030923">
    <property type="entry name" value="LptG"/>
</dbReference>
<sequence>MNRVTRYLAWHYLLGCVPVLLILVTLFSFLALSEELESVGEGLYQTRDALMVMLFTTPGRLLELLPVTLLLGSLWGLGGLARHGEIVALRAAGVSVLQLAVPVLAVALMAVAMVVGLRFQVIPGLEQNAQVLRAKSESTGFISSEDAGGYWMRSGDQIVRIGGLKGGDQLHDVEVYRLNARGQIEHFMRAASGRMRLDGEWRLQAVRRYDTREGPARETFDETLAWRSPLSDRQASSVAVPVEALSPVALHRYIELLDANRLDSHRHRIIFWQQVSQLLAMVIMAIVSVPFILGTQRSGALARSAVIGGGLGIGFYLAEQLVSHLSILINLAPPIAALLPELAMAGIATLLLRRVRGY</sequence>
<feature type="transmembrane region" description="Helical" evidence="9">
    <location>
        <begin position="93"/>
        <end position="117"/>
    </location>
</feature>
<protein>
    <submittedName>
        <fullName evidence="10">Lipopolysaccharide export system permease protein</fullName>
    </submittedName>
</protein>
<keyword evidence="11" id="KW-1185">Reference proteome</keyword>
<dbReference type="RefSeq" id="WP_162883827.1">
    <property type="nucleotide sequence ID" value="NZ_QQSW01000005.1"/>
</dbReference>
<comment type="similarity">
    <text evidence="3">Belongs to the LptF/LptG family.</text>
</comment>
<dbReference type="GO" id="GO:0055085">
    <property type="term" value="P:transmembrane transport"/>
    <property type="evidence" value="ECO:0007669"/>
    <property type="project" value="InterPro"/>
</dbReference>
<gene>
    <name evidence="10" type="ORF">EV688_106172</name>
</gene>
<evidence type="ECO:0000256" key="5">
    <source>
        <dbReference type="ARBA" id="ARBA00022692"/>
    </source>
</evidence>
<evidence type="ECO:0000256" key="7">
    <source>
        <dbReference type="ARBA" id="ARBA00023136"/>
    </source>
</evidence>
<evidence type="ECO:0000256" key="6">
    <source>
        <dbReference type="ARBA" id="ARBA00022989"/>
    </source>
</evidence>
<reference evidence="10 11" key="1">
    <citation type="submission" date="2019-03" db="EMBL/GenBank/DDBJ databases">
        <title>Genomic Encyclopedia of Type Strains, Phase IV (KMG-IV): sequencing the most valuable type-strain genomes for metagenomic binning, comparative biology and taxonomic classification.</title>
        <authorList>
            <person name="Goeker M."/>
        </authorList>
    </citation>
    <scope>NUCLEOTIDE SEQUENCE [LARGE SCALE GENOMIC DNA]</scope>
    <source>
        <strain evidence="10 11">DSM 23344</strain>
    </source>
</reference>
<evidence type="ECO:0000313" key="11">
    <source>
        <dbReference type="Proteomes" id="UP000294980"/>
    </source>
</evidence>
<comment type="subcellular location">
    <subcellularLocation>
        <location evidence="2">Cell membrane</location>
        <topology evidence="2">Multi-pass membrane protein</topology>
    </subcellularLocation>
</comment>
<keyword evidence="7 9" id="KW-0472">Membrane</keyword>
<comment type="caution">
    <text evidence="10">The sequence shown here is derived from an EMBL/GenBank/DDBJ whole genome shotgun (WGS) entry which is preliminary data.</text>
</comment>
<evidence type="ECO:0000256" key="2">
    <source>
        <dbReference type="ARBA" id="ARBA00004651"/>
    </source>
</evidence>
<dbReference type="GO" id="GO:0015920">
    <property type="term" value="P:lipopolysaccharide transport"/>
    <property type="evidence" value="ECO:0007669"/>
    <property type="project" value="TreeGrafter"/>
</dbReference>
<evidence type="ECO:0000256" key="9">
    <source>
        <dbReference type="SAM" id="Phobius"/>
    </source>
</evidence>
<dbReference type="EMBL" id="SLWX01000006">
    <property type="protein sequence ID" value="TCO75981.1"/>
    <property type="molecule type" value="Genomic_DNA"/>
</dbReference>
<keyword evidence="5 9" id="KW-0812">Transmembrane</keyword>
<dbReference type="NCBIfam" id="TIGR04408">
    <property type="entry name" value="LptG_lptG"/>
    <property type="match status" value="1"/>
</dbReference>
<dbReference type="PANTHER" id="PTHR33529:SF2">
    <property type="entry name" value="LIPOPOLYSACCHARIDE EXPORT SYSTEM PERMEASE PROTEIN LPTG"/>
    <property type="match status" value="1"/>
</dbReference>
<feature type="transmembrane region" description="Helical" evidence="9">
    <location>
        <begin position="300"/>
        <end position="318"/>
    </location>
</feature>
<evidence type="ECO:0000256" key="1">
    <source>
        <dbReference type="ARBA" id="ARBA00002265"/>
    </source>
</evidence>
<dbReference type="Pfam" id="PF03739">
    <property type="entry name" value="LptF_LptG"/>
    <property type="match status" value="1"/>
</dbReference>
<feature type="transmembrane region" description="Helical" evidence="9">
    <location>
        <begin position="271"/>
        <end position="293"/>
    </location>
</feature>
<comment type="function">
    <text evidence="1">Part of the ABC transporter complex LptBFG involved in the translocation of lipopolysaccharide (LPS) from the inner membrane to the outer membrane.</text>
</comment>
<evidence type="ECO:0000256" key="3">
    <source>
        <dbReference type="ARBA" id="ARBA00007725"/>
    </source>
</evidence>
<feature type="transmembrane region" description="Helical" evidence="9">
    <location>
        <begin position="324"/>
        <end position="352"/>
    </location>
</feature>
<proteinExistence type="inferred from homology"/>
<keyword evidence="4" id="KW-1003">Cell membrane</keyword>
<dbReference type="InterPro" id="IPR005495">
    <property type="entry name" value="LptG/LptF_permease"/>
</dbReference>
<dbReference type="PANTHER" id="PTHR33529">
    <property type="entry name" value="SLR0882 PROTEIN-RELATED"/>
    <property type="match status" value="1"/>
</dbReference>
<evidence type="ECO:0000256" key="8">
    <source>
        <dbReference type="ARBA" id="ARBA00026081"/>
    </source>
</evidence>
<evidence type="ECO:0000256" key="4">
    <source>
        <dbReference type="ARBA" id="ARBA00022475"/>
    </source>
</evidence>